<dbReference type="Proteomes" id="UP000799291">
    <property type="component" value="Unassembled WGS sequence"/>
</dbReference>
<dbReference type="InterPro" id="IPR011989">
    <property type="entry name" value="ARM-like"/>
</dbReference>
<dbReference type="GO" id="GO:0005635">
    <property type="term" value="C:nuclear envelope"/>
    <property type="evidence" value="ECO:0007669"/>
    <property type="project" value="TreeGrafter"/>
</dbReference>
<comment type="subcellular location">
    <subcellularLocation>
        <location evidence="1">Nucleus</location>
    </subcellularLocation>
</comment>
<keyword evidence="4" id="KW-0539">Nucleus</keyword>
<name>A0A6G1IL02_9PLEO</name>
<feature type="domain" description="Importin N-terminal" evidence="5">
    <location>
        <begin position="47"/>
        <end position="122"/>
    </location>
</feature>
<dbReference type="FunFam" id="1.25.10.10:FF:000362">
    <property type="entry name" value="Importin 11, putative"/>
    <property type="match status" value="1"/>
</dbReference>
<evidence type="ECO:0000259" key="5">
    <source>
        <dbReference type="PROSITE" id="PS50166"/>
    </source>
</evidence>
<dbReference type="InterPro" id="IPR001494">
    <property type="entry name" value="Importin-beta_N"/>
</dbReference>
<dbReference type="InterPro" id="IPR016024">
    <property type="entry name" value="ARM-type_fold"/>
</dbReference>
<evidence type="ECO:0000256" key="1">
    <source>
        <dbReference type="ARBA" id="ARBA00004123"/>
    </source>
</evidence>
<dbReference type="PROSITE" id="PS50166">
    <property type="entry name" value="IMPORTIN_B_NT"/>
    <property type="match status" value="1"/>
</dbReference>
<dbReference type="EMBL" id="MU005608">
    <property type="protein sequence ID" value="KAF2678917.1"/>
    <property type="molecule type" value="Genomic_DNA"/>
</dbReference>
<organism evidence="6 7">
    <name type="scientific">Lentithecium fluviatile CBS 122367</name>
    <dbReference type="NCBI Taxonomy" id="1168545"/>
    <lineage>
        <taxon>Eukaryota</taxon>
        <taxon>Fungi</taxon>
        <taxon>Dikarya</taxon>
        <taxon>Ascomycota</taxon>
        <taxon>Pezizomycotina</taxon>
        <taxon>Dothideomycetes</taxon>
        <taxon>Pleosporomycetidae</taxon>
        <taxon>Pleosporales</taxon>
        <taxon>Massarineae</taxon>
        <taxon>Lentitheciaceae</taxon>
        <taxon>Lentithecium</taxon>
    </lineage>
</organism>
<dbReference type="SMART" id="SM00913">
    <property type="entry name" value="IBN_N"/>
    <property type="match status" value="1"/>
</dbReference>
<dbReference type="GO" id="GO:0006606">
    <property type="term" value="P:protein import into nucleus"/>
    <property type="evidence" value="ECO:0007669"/>
    <property type="project" value="TreeGrafter"/>
</dbReference>
<proteinExistence type="inferred from homology"/>
<dbReference type="PANTHER" id="PTHR10997">
    <property type="entry name" value="IMPORTIN-7, 8, 11"/>
    <property type="match status" value="1"/>
</dbReference>
<dbReference type="Pfam" id="PF03810">
    <property type="entry name" value="IBN_N"/>
    <property type="match status" value="1"/>
</dbReference>
<reference evidence="6" key="1">
    <citation type="journal article" date="2020" name="Stud. Mycol.">
        <title>101 Dothideomycetes genomes: a test case for predicting lifestyles and emergence of pathogens.</title>
        <authorList>
            <person name="Haridas S."/>
            <person name="Albert R."/>
            <person name="Binder M."/>
            <person name="Bloem J."/>
            <person name="Labutti K."/>
            <person name="Salamov A."/>
            <person name="Andreopoulos B."/>
            <person name="Baker S."/>
            <person name="Barry K."/>
            <person name="Bills G."/>
            <person name="Bluhm B."/>
            <person name="Cannon C."/>
            <person name="Castanera R."/>
            <person name="Culley D."/>
            <person name="Daum C."/>
            <person name="Ezra D."/>
            <person name="Gonzalez J."/>
            <person name="Henrissat B."/>
            <person name="Kuo A."/>
            <person name="Liang C."/>
            <person name="Lipzen A."/>
            <person name="Lutzoni F."/>
            <person name="Magnuson J."/>
            <person name="Mondo S."/>
            <person name="Nolan M."/>
            <person name="Ohm R."/>
            <person name="Pangilinan J."/>
            <person name="Park H.-J."/>
            <person name="Ramirez L."/>
            <person name="Alfaro M."/>
            <person name="Sun H."/>
            <person name="Tritt A."/>
            <person name="Yoshinaga Y."/>
            <person name="Zwiers L.-H."/>
            <person name="Turgeon B."/>
            <person name="Goodwin S."/>
            <person name="Spatafora J."/>
            <person name="Crous P."/>
            <person name="Grigoriev I."/>
        </authorList>
    </citation>
    <scope>NUCLEOTIDE SEQUENCE</scope>
    <source>
        <strain evidence="6">CBS 122367</strain>
    </source>
</reference>
<dbReference type="AlphaFoldDB" id="A0A6G1IL02"/>
<evidence type="ECO:0000313" key="7">
    <source>
        <dbReference type="Proteomes" id="UP000799291"/>
    </source>
</evidence>
<dbReference type="SUPFAM" id="SSF48371">
    <property type="entry name" value="ARM repeat"/>
    <property type="match status" value="1"/>
</dbReference>
<dbReference type="PANTHER" id="PTHR10997:SF7">
    <property type="entry name" value="IMPORTIN-11"/>
    <property type="match status" value="1"/>
</dbReference>
<sequence length="1058" mass="119706">MNVECSAIEVPGEANPLTDGILYHILRSASSTDPTQIQTGAKQLQAWEKTARYYPLLQVRRDLPSTLQAVFLDKSLPYEVRYLAIIQLKNGIDKYWRKTASGAVNKEDKAQIRSRLLESAVNEADARLALQNALVVAKIVRFEYPADWPHLFHQLLQILRAAAEPHAFRLQLPRALLVLLYIVKELSTGRLLRTRQNLQSIAPEILNVLGDIYVNKVQTWQAFFRQGGDDEGGALESIENSLLSIKILRRLIITGYDFPSRDTHVQKFWTLSRNHFGEFLPYVMDEGSPLAPPVRKLVEKHLMQLSKFHLAMAANHPANFVLLPNSLDLVRAYWGLVAQLGEGWGSKTLHGAKIGTDGDQEDDAPILERLGLKGLLLMRACVKMVFYPAQTFRYKQQQEKDEKNHATQMVKTDLLTDDLVREMISALVTRFFVFRPSDLRMWEEEPDEWEKMEEGAEDWEFAIRPCAEKLFLDLAKNFRDLILQPLLQVFQTVATPDNEDILFKDSVYTAIGLAADMLLDHLDFDSFITNTLVAEAQKQKPGYNIIRRRIAIIIAQWITVKIAKEKKPIVYQIYQHLLDNSDPLNDQVVRVTAARKFKDVADEWEFNADNFLPYAPVIVDRLMALVQEVELQETKMALLNTISSIVERMEHHITPYANSIISLLPPLWEQSGEEHLMKQAILTILARLTNAMKADSRAFHTSFLPIIQSAIEPGSETQVYLLEDALDLWSSILAQTPSAPEPTPPDLLNLLQYLLPLFSMDNETLRKAIEITEAYLLLAPAAVLADSFRPELLRSLTELLGTLKVEASGTVSHLMQTIIRGAEGLGGEQALRVLVGDLISSGFLAKILEGLHAAWSFHQSHGPYQEKPHRAVDGVVQTDYFTVLARIGLASPPVLLEALSSIGGAELKKTLDWLLEEWFGHIENIGDPPNKKLMTLVLTRLLETGAPWILGKLQNLIVVWTDVLGELLDGMDDKSSSCLYWPDEPQPYRPNEPEAPEDMRKRELIYSDPVHRLNLVSFVREHLQQAIQNTGGEQQFQEEWLSRVDKDVLKGFGDLGIV</sequence>
<evidence type="ECO:0000256" key="3">
    <source>
        <dbReference type="ARBA" id="ARBA00022448"/>
    </source>
</evidence>
<evidence type="ECO:0000256" key="4">
    <source>
        <dbReference type="ARBA" id="ARBA00023242"/>
    </source>
</evidence>
<keyword evidence="7" id="KW-1185">Reference proteome</keyword>
<gene>
    <name evidence="6" type="ORF">K458DRAFT_315806</name>
</gene>
<keyword evidence="3" id="KW-0813">Transport</keyword>
<dbReference type="OrthoDB" id="361693at2759"/>
<protein>
    <submittedName>
        <fullName evidence="6">ARM repeat-containing protein</fullName>
    </submittedName>
</protein>
<evidence type="ECO:0000256" key="2">
    <source>
        <dbReference type="ARBA" id="ARBA00007991"/>
    </source>
</evidence>
<comment type="similarity">
    <text evidence="2">Belongs to the importin beta family.</text>
</comment>
<evidence type="ECO:0000313" key="6">
    <source>
        <dbReference type="EMBL" id="KAF2678917.1"/>
    </source>
</evidence>
<dbReference type="GO" id="GO:0031267">
    <property type="term" value="F:small GTPase binding"/>
    <property type="evidence" value="ECO:0007669"/>
    <property type="project" value="InterPro"/>
</dbReference>
<accession>A0A6G1IL02</accession>
<dbReference type="GO" id="GO:0005829">
    <property type="term" value="C:cytosol"/>
    <property type="evidence" value="ECO:0007669"/>
    <property type="project" value="TreeGrafter"/>
</dbReference>
<dbReference type="InterPro" id="IPR058669">
    <property type="entry name" value="TPR_IPO7/11-like"/>
</dbReference>
<dbReference type="Gene3D" id="1.25.10.10">
    <property type="entry name" value="Leucine-rich Repeat Variant"/>
    <property type="match status" value="1"/>
</dbReference>
<dbReference type="Pfam" id="PF25758">
    <property type="entry name" value="TPR_IPO11"/>
    <property type="match status" value="1"/>
</dbReference>